<evidence type="ECO:0000313" key="1">
    <source>
        <dbReference type="EMBL" id="EWH09255.1"/>
    </source>
</evidence>
<dbReference type="AlphaFoldDB" id="W7QVD1"/>
<comment type="caution">
    <text evidence="1">The sequence shown here is derived from an EMBL/GenBank/DDBJ whole genome shotgun (WGS) entry which is preliminary data.</text>
</comment>
<dbReference type="STRING" id="1328313.DS2_13344"/>
<accession>W7QVD1</accession>
<reference evidence="1 2" key="1">
    <citation type="journal article" date="2014" name="Genome Announc.">
        <title>Draft Genome Sequence of the Agar-Degrading Bacterium Catenovulum sp. Strain DS-2, Isolated from Intestines of Haliotis diversicolor.</title>
        <authorList>
            <person name="Shan D."/>
            <person name="Li X."/>
            <person name="Gu Z."/>
            <person name="Wei G."/>
            <person name="Gao Z."/>
            <person name="Shao Z."/>
        </authorList>
    </citation>
    <scope>NUCLEOTIDE SEQUENCE [LARGE SCALE GENOMIC DNA]</scope>
    <source>
        <strain evidence="1 2">DS-2</strain>
    </source>
</reference>
<gene>
    <name evidence="1" type="ORF">DS2_13344</name>
</gene>
<dbReference type="GO" id="GO:0016811">
    <property type="term" value="F:hydrolase activity, acting on carbon-nitrogen (but not peptide) bonds, in linear amides"/>
    <property type="evidence" value="ECO:0007669"/>
    <property type="project" value="TreeGrafter"/>
</dbReference>
<dbReference type="PANTHER" id="PTHR12993:SF11">
    <property type="entry name" value="N-ACETYLGLUCOSAMINYL-PHOSPHATIDYLINOSITOL DE-N-ACETYLASE"/>
    <property type="match status" value="1"/>
</dbReference>
<dbReference type="Gene3D" id="3.40.50.10320">
    <property type="entry name" value="LmbE-like"/>
    <property type="match status" value="1"/>
</dbReference>
<proteinExistence type="predicted"/>
<dbReference type="eggNOG" id="COG2120">
    <property type="taxonomic scope" value="Bacteria"/>
</dbReference>
<keyword evidence="2" id="KW-1185">Reference proteome</keyword>
<dbReference type="Pfam" id="PF02585">
    <property type="entry name" value="PIG-L"/>
    <property type="match status" value="1"/>
</dbReference>
<dbReference type="InterPro" id="IPR003737">
    <property type="entry name" value="GlcNAc_PI_deacetylase-related"/>
</dbReference>
<sequence length="241" mass="27070">MGWLMAPHALYAQSNVIVLLAHPDDETWLSGSIAKLALHQQVHIVYATSGGAGKDRTKNRRQGTELAHAREAESRCAADKLAAQPYFLRLDDKNLEQYPDKINAHLAKLFDRLKPSLFISFAPGGITGHKDHDFIAQVAAAFWQQHSGSITSFWQVVVSDKRAHIAKQIAKQANYPQPIRSATPIQAINKVVDVSQHHQQRIDAFGCYPSQFPAKLQLIWQKFVLQTPYEEFIYLGINHPS</sequence>
<dbReference type="EMBL" id="ARZY01000026">
    <property type="protein sequence ID" value="EWH09255.1"/>
    <property type="molecule type" value="Genomic_DNA"/>
</dbReference>
<dbReference type="Proteomes" id="UP000019276">
    <property type="component" value="Unassembled WGS sequence"/>
</dbReference>
<dbReference type="PANTHER" id="PTHR12993">
    <property type="entry name" value="N-ACETYLGLUCOSAMINYL-PHOSPHATIDYLINOSITOL DE-N-ACETYLASE-RELATED"/>
    <property type="match status" value="1"/>
</dbReference>
<evidence type="ECO:0008006" key="3">
    <source>
        <dbReference type="Google" id="ProtNLM"/>
    </source>
</evidence>
<dbReference type="InterPro" id="IPR024078">
    <property type="entry name" value="LmbE-like_dom_sf"/>
</dbReference>
<evidence type="ECO:0000313" key="2">
    <source>
        <dbReference type="Proteomes" id="UP000019276"/>
    </source>
</evidence>
<organism evidence="1 2">
    <name type="scientific">Catenovulum agarivorans DS-2</name>
    <dbReference type="NCBI Taxonomy" id="1328313"/>
    <lineage>
        <taxon>Bacteria</taxon>
        <taxon>Pseudomonadati</taxon>
        <taxon>Pseudomonadota</taxon>
        <taxon>Gammaproteobacteria</taxon>
        <taxon>Alteromonadales</taxon>
        <taxon>Alteromonadaceae</taxon>
        <taxon>Catenovulum</taxon>
    </lineage>
</organism>
<name>W7QVD1_9ALTE</name>
<protein>
    <recommendedName>
        <fullName evidence="3">LmbE family protein</fullName>
    </recommendedName>
</protein>
<dbReference type="SUPFAM" id="SSF102588">
    <property type="entry name" value="LmbE-like"/>
    <property type="match status" value="1"/>
</dbReference>